<evidence type="ECO:0000313" key="2">
    <source>
        <dbReference type="Proteomes" id="UP000266644"/>
    </source>
</evidence>
<gene>
    <name evidence="1" type="ORF">DW228_05965</name>
</gene>
<dbReference type="AlphaFoldDB" id="A0A396C6J5"/>
<reference evidence="1 2" key="1">
    <citation type="submission" date="2018-08" db="EMBL/GenBank/DDBJ databases">
        <title>A genome reference for cultivated species of the human gut microbiota.</title>
        <authorList>
            <person name="Zou Y."/>
            <person name="Xue W."/>
            <person name="Luo G."/>
        </authorList>
    </citation>
    <scope>NUCLEOTIDE SEQUENCE [LARGE SCALE GENOMIC DNA]</scope>
    <source>
        <strain evidence="1 2">AM18-6</strain>
    </source>
</reference>
<dbReference type="Proteomes" id="UP000266644">
    <property type="component" value="Unassembled WGS sequence"/>
</dbReference>
<organism evidence="1 2">
    <name type="scientific">Bacteroides fragilis</name>
    <dbReference type="NCBI Taxonomy" id="817"/>
    <lineage>
        <taxon>Bacteria</taxon>
        <taxon>Pseudomonadati</taxon>
        <taxon>Bacteroidota</taxon>
        <taxon>Bacteroidia</taxon>
        <taxon>Bacteroidales</taxon>
        <taxon>Bacteroidaceae</taxon>
        <taxon>Bacteroides</taxon>
    </lineage>
</organism>
<protein>
    <submittedName>
        <fullName evidence="1">Uncharacterized protein</fullName>
    </submittedName>
</protein>
<evidence type="ECO:0000313" key="1">
    <source>
        <dbReference type="EMBL" id="RHH14342.1"/>
    </source>
</evidence>
<dbReference type="EMBL" id="QRJE01000008">
    <property type="protein sequence ID" value="RHH14342.1"/>
    <property type="molecule type" value="Genomic_DNA"/>
</dbReference>
<dbReference type="RefSeq" id="WP_122329990.1">
    <property type="nucleotide sequence ID" value="NZ_JAQDYY010000001.1"/>
</dbReference>
<accession>A0A396C6J5</accession>
<comment type="caution">
    <text evidence="1">The sequence shown here is derived from an EMBL/GenBank/DDBJ whole genome shotgun (WGS) entry which is preliminary data.</text>
</comment>
<sequence>MDLTLQINREKVNSGRVYLYVTGRILKAYELSAFILTRCFPDIELSEEIDRRTTSIIYASSVDVDFAVGNEAYEIWVGNDYVEMRILDVMIKSKIPEWIMEFEQMKAQRRIDCIALHKL</sequence>
<proteinExistence type="predicted"/>
<name>A0A396C6J5_BACFG</name>